<keyword evidence="2" id="KW-1003">Cell membrane</keyword>
<evidence type="ECO:0000256" key="2">
    <source>
        <dbReference type="ARBA" id="ARBA00022475"/>
    </source>
</evidence>
<feature type="domain" description="Polysaccharide chain length determinant N-terminal" evidence="8">
    <location>
        <begin position="1"/>
        <end position="52"/>
    </location>
</feature>
<evidence type="ECO:0000256" key="3">
    <source>
        <dbReference type="ARBA" id="ARBA00022692"/>
    </source>
</evidence>
<proteinExistence type="predicted"/>
<comment type="subcellular location">
    <subcellularLocation>
        <location evidence="1">Cell membrane</location>
        <topology evidence="1">Multi-pass membrane protein</topology>
    </subcellularLocation>
</comment>
<evidence type="ECO:0000313" key="9">
    <source>
        <dbReference type="EMBL" id="SEW50319.1"/>
    </source>
</evidence>
<dbReference type="EMBL" id="FOJG01000002">
    <property type="protein sequence ID" value="SEW50319.1"/>
    <property type="molecule type" value="Genomic_DNA"/>
</dbReference>
<reference evidence="10" key="1">
    <citation type="submission" date="2016-10" db="EMBL/GenBank/DDBJ databases">
        <authorList>
            <person name="Varghese N."/>
            <person name="Submissions S."/>
        </authorList>
    </citation>
    <scope>NUCLEOTIDE SEQUENCE [LARGE SCALE GENOMIC DNA]</scope>
    <source>
        <strain evidence="10">DSM 3695</strain>
    </source>
</reference>
<accession>A0A1I0S5V0</accession>
<dbReference type="Proteomes" id="UP000199310">
    <property type="component" value="Unassembled WGS sequence"/>
</dbReference>
<evidence type="ECO:0000313" key="10">
    <source>
        <dbReference type="Proteomes" id="UP000199310"/>
    </source>
</evidence>
<feature type="coiled-coil region" evidence="6">
    <location>
        <begin position="359"/>
        <end position="431"/>
    </location>
</feature>
<keyword evidence="3 7" id="KW-0812">Transmembrane</keyword>
<keyword evidence="6" id="KW-0175">Coiled coil</keyword>
<protein>
    <submittedName>
        <fullName evidence="9">Uncharacterized protein involved in exopolysaccharide biosynthesis</fullName>
    </submittedName>
</protein>
<evidence type="ECO:0000256" key="6">
    <source>
        <dbReference type="SAM" id="Coils"/>
    </source>
</evidence>
<dbReference type="PANTHER" id="PTHR32309">
    <property type="entry name" value="TYROSINE-PROTEIN KINASE"/>
    <property type="match status" value="1"/>
</dbReference>
<gene>
    <name evidence="9" type="ORF">SAMN04488122_3753</name>
</gene>
<dbReference type="InterPro" id="IPR050445">
    <property type="entry name" value="Bact_polysacc_biosynth/exp"/>
</dbReference>
<dbReference type="SUPFAM" id="SSF52540">
    <property type="entry name" value="P-loop containing nucleoside triphosphate hydrolases"/>
    <property type="match status" value="1"/>
</dbReference>
<evidence type="ECO:0000256" key="1">
    <source>
        <dbReference type="ARBA" id="ARBA00004651"/>
    </source>
</evidence>
<sequence>MDLIYLFKSLLRRKWFILFCTLLAVAAAFGLTMNQNRLYKSVAQMATGFTTTDVVKLKDENFNIYEIDVKFNNVTEALQSYKVLSMLSYTMMLHDLENPQKAYRHLTSEEKKEPGFKNLNVPKAIEILKNKYKTETLLSSYDPEERKIQEALKVYKYDLETMRKQLYVGRVQRTDYIDIQYRSIEPELAAYAVNQLITEFFRNNESSRAQQNVQSIETLSKLADQKREELNDKLGKVKTLGSLDVSLESTSKLSQISNFENKLADENSSLNVATMALQQINAKIAEMDKSNAQASSATTSANAELSNLRNQKNAAYNEYVNKGSNDQELYAKYNKLKADYNAKLSSMASAAPATGTVSKADLIQRKSDLEVQISSARQNVAAYQQNIRSLNSQVGAAASRGATNVALQKEVDMAQQEYENIKGRYDAAMNNKVAPQDNFRQTLYGQPAVEPEPSKRLIILGLSGVCMFIFCCILVIVQEYIDVSIKTPSHFQRAIDLKLLSVINKVNLKKSSLNAVFANEHTKNIPEAVFRENLRKLRFEIESSNAKIFLVTSARPGEGKSTIIKALAHSLSLSKKKVLLIDTNFSHNTLTQQFEASPSLESFAFPDNRYNFEAVKSIIKSTDIEGVDIIGCEGGDYTPAEILGEHNLLVYLKDLANEYDYILLEGAALNQRADTKELLAYTDSIISIVSATSTIKQTDKDSIQFLQSLNGKFTGAVLNYVQFDNMNV</sequence>
<dbReference type="GO" id="GO:0005886">
    <property type="term" value="C:plasma membrane"/>
    <property type="evidence" value="ECO:0007669"/>
    <property type="project" value="UniProtKB-SubCell"/>
</dbReference>
<dbReference type="STRING" id="29529.SAMN04488122_3753"/>
<organism evidence="9 10">
    <name type="scientific">Chitinophaga arvensicola</name>
    <dbReference type="NCBI Taxonomy" id="29529"/>
    <lineage>
        <taxon>Bacteria</taxon>
        <taxon>Pseudomonadati</taxon>
        <taxon>Bacteroidota</taxon>
        <taxon>Chitinophagia</taxon>
        <taxon>Chitinophagales</taxon>
        <taxon>Chitinophagaceae</taxon>
        <taxon>Chitinophaga</taxon>
    </lineage>
</organism>
<dbReference type="AlphaFoldDB" id="A0A1I0S5V0"/>
<feature type="transmembrane region" description="Helical" evidence="7">
    <location>
        <begin position="457"/>
        <end position="477"/>
    </location>
</feature>
<name>A0A1I0S5V0_9BACT</name>
<evidence type="ECO:0000256" key="5">
    <source>
        <dbReference type="ARBA" id="ARBA00023136"/>
    </source>
</evidence>
<evidence type="ECO:0000259" key="8">
    <source>
        <dbReference type="Pfam" id="PF02706"/>
    </source>
</evidence>
<evidence type="ECO:0000256" key="4">
    <source>
        <dbReference type="ARBA" id="ARBA00022989"/>
    </source>
</evidence>
<keyword evidence="10" id="KW-1185">Reference proteome</keyword>
<dbReference type="Pfam" id="PF02706">
    <property type="entry name" value="Wzz"/>
    <property type="match status" value="1"/>
</dbReference>
<evidence type="ECO:0000256" key="7">
    <source>
        <dbReference type="SAM" id="Phobius"/>
    </source>
</evidence>
<dbReference type="Gene3D" id="3.40.50.300">
    <property type="entry name" value="P-loop containing nucleotide triphosphate hydrolases"/>
    <property type="match status" value="1"/>
</dbReference>
<dbReference type="OrthoDB" id="972983at2"/>
<dbReference type="InterPro" id="IPR027417">
    <property type="entry name" value="P-loop_NTPase"/>
</dbReference>
<dbReference type="RefSeq" id="WP_089897154.1">
    <property type="nucleotide sequence ID" value="NZ_FOJG01000002.1"/>
</dbReference>
<keyword evidence="4 7" id="KW-1133">Transmembrane helix</keyword>
<dbReference type="PANTHER" id="PTHR32309:SF13">
    <property type="entry name" value="FERRIC ENTEROBACTIN TRANSPORT PROTEIN FEPE"/>
    <property type="match status" value="1"/>
</dbReference>
<dbReference type="InterPro" id="IPR003856">
    <property type="entry name" value="LPS_length_determ_N"/>
</dbReference>
<dbReference type="GO" id="GO:0004713">
    <property type="term" value="F:protein tyrosine kinase activity"/>
    <property type="evidence" value="ECO:0007669"/>
    <property type="project" value="TreeGrafter"/>
</dbReference>
<keyword evidence="5 7" id="KW-0472">Membrane</keyword>